<evidence type="ECO:0000313" key="2">
    <source>
        <dbReference type="EMBL" id="KXT79610.1"/>
    </source>
</evidence>
<comment type="caution">
    <text evidence="2">The sequence shown here is derived from an EMBL/GenBank/DDBJ whole genome shotgun (WGS) entry which is preliminary data.</text>
</comment>
<feature type="coiled-coil region" evidence="1">
    <location>
        <begin position="40"/>
        <end position="67"/>
    </location>
</feature>
<dbReference type="AlphaFoldDB" id="A0A139NUB7"/>
<evidence type="ECO:0008006" key="4">
    <source>
        <dbReference type="Google" id="ProtNLM"/>
    </source>
</evidence>
<keyword evidence="1" id="KW-0175">Coiled coil</keyword>
<dbReference type="Proteomes" id="UP000070497">
    <property type="component" value="Unassembled WGS sequence"/>
</dbReference>
<dbReference type="RefSeq" id="WP_061420083.1">
    <property type="nucleotide sequence ID" value="NZ_KQ969340.1"/>
</dbReference>
<evidence type="ECO:0000313" key="3">
    <source>
        <dbReference type="Proteomes" id="UP000070497"/>
    </source>
</evidence>
<proteinExistence type="predicted"/>
<reference evidence="2 3" key="1">
    <citation type="submission" date="2016-01" db="EMBL/GenBank/DDBJ databases">
        <title>Highly variable Streptococcus oralis are common among viridans streptococci isolated from primates.</title>
        <authorList>
            <person name="Denapaite D."/>
            <person name="Rieger M."/>
            <person name="Koendgen S."/>
            <person name="Brueckner R."/>
            <person name="Ochigava I."/>
            <person name="Kappeler P."/>
            <person name="Maetz-Rensing K."/>
            <person name="Leendertz F."/>
            <person name="Hakenbeck R."/>
        </authorList>
    </citation>
    <scope>NUCLEOTIDE SEQUENCE [LARGE SCALE GENOMIC DNA]</scope>
    <source>
        <strain evidence="2 3">DD14</strain>
    </source>
</reference>
<protein>
    <recommendedName>
        <fullName evidence="4">Phage protein</fullName>
    </recommendedName>
</protein>
<dbReference type="EMBL" id="LQRI01000216">
    <property type="protein sequence ID" value="KXT79610.1"/>
    <property type="molecule type" value="Genomic_DNA"/>
</dbReference>
<organism evidence="2 3">
    <name type="scientific">Streptococcus oralis</name>
    <dbReference type="NCBI Taxonomy" id="1303"/>
    <lineage>
        <taxon>Bacteria</taxon>
        <taxon>Bacillati</taxon>
        <taxon>Bacillota</taxon>
        <taxon>Bacilli</taxon>
        <taxon>Lactobacillales</taxon>
        <taxon>Streptococcaceae</taxon>
        <taxon>Streptococcus</taxon>
    </lineage>
</organism>
<sequence length="114" mass="13185">MKKTEKFIVLRSKKTGDFLLKYKSKEQTLAYSAHYTEKLKRAAKNEVEATKKQIEDFTKLANALNCELLEVAATYELKTLDGEEPEELIKETETSSEEEFKRILKMLEAGMEDD</sequence>
<gene>
    <name evidence="2" type="ORF">SORDD14_01666</name>
</gene>
<accession>A0A139NUB7</accession>
<evidence type="ECO:0000256" key="1">
    <source>
        <dbReference type="SAM" id="Coils"/>
    </source>
</evidence>
<name>A0A139NUB7_STROR</name>
<dbReference type="PATRIC" id="fig|1303.77.peg.1852"/>